<dbReference type="GO" id="GO:0098505">
    <property type="term" value="F:G-rich strand telomeric DNA binding"/>
    <property type="evidence" value="ECO:0007669"/>
    <property type="project" value="TreeGrafter"/>
</dbReference>
<accession>A0A1X2J112</accession>
<dbReference type="AlphaFoldDB" id="A0A1X2J112"/>
<dbReference type="Pfam" id="PF16686">
    <property type="entry name" value="POT1PC"/>
    <property type="match status" value="1"/>
</dbReference>
<keyword evidence="5" id="KW-0779">Telomere</keyword>
<reference evidence="9 10" key="1">
    <citation type="submission" date="2016-07" db="EMBL/GenBank/DDBJ databases">
        <title>Pervasive Adenine N6-methylation of Active Genes in Fungi.</title>
        <authorList>
            <consortium name="DOE Joint Genome Institute"/>
            <person name="Mondo S.J."/>
            <person name="Dannebaum R.O."/>
            <person name="Kuo R.C."/>
            <person name="Labutti K."/>
            <person name="Haridas S."/>
            <person name="Kuo A."/>
            <person name="Salamov A."/>
            <person name="Ahrendt S.R."/>
            <person name="Lipzen A."/>
            <person name="Sullivan W."/>
            <person name="Andreopoulos W.B."/>
            <person name="Clum A."/>
            <person name="Lindquist E."/>
            <person name="Daum C."/>
            <person name="Ramamoorthy G.K."/>
            <person name="Gryganskyi A."/>
            <person name="Culley D."/>
            <person name="Magnuson J.K."/>
            <person name="James T.Y."/>
            <person name="O'Malley M.A."/>
            <person name="Stajich J.E."/>
            <person name="Spatafora J.W."/>
            <person name="Visel A."/>
            <person name="Grigoriev I.V."/>
        </authorList>
    </citation>
    <scope>NUCLEOTIDE SEQUENCE [LARGE SCALE GENOMIC DNA]</scope>
    <source>
        <strain evidence="9 10">NRRL 1336</strain>
    </source>
</reference>
<dbReference type="InterPro" id="IPR032042">
    <property type="entry name" value="POT1PC"/>
</dbReference>
<comment type="caution">
    <text evidence="9">The sequence shown here is derived from an EMBL/GenBank/DDBJ whole genome shotgun (WGS) entry which is preliminary data.</text>
</comment>
<evidence type="ECO:0000256" key="1">
    <source>
        <dbReference type="ARBA" id="ARBA00004123"/>
    </source>
</evidence>
<evidence type="ECO:0000313" key="10">
    <source>
        <dbReference type="Proteomes" id="UP000193560"/>
    </source>
</evidence>
<evidence type="ECO:0000259" key="8">
    <source>
        <dbReference type="Pfam" id="PF16686"/>
    </source>
</evidence>
<dbReference type="GO" id="GO:0016233">
    <property type="term" value="P:telomere capping"/>
    <property type="evidence" value="ECO:0007669"/>
    <property type="project" value="TreeGrafter"/>
</dbReference>
<feature type="domain" description="Protection of telomeres protein 1 ssDNA-binding" evidence="8">
    <location>
        <begin position="23"/>
        <end position="98"/>
    </location>
</feature>
<protein>
    <recommendedName>
        <fullName evidence="8">Protection of telomeres protein 1 ssDNA-binding domain-containing protein</fullName>
    </recommendedName>
</protein>
<proteinExistence type="inferred from homology"/>
<comment type="subcellular location">
    <subcellularLocation>
        <location evidence="2">Chromosome</location>
        <location evidence="2">Telomere</location>
    </subcellularLocation>
    <subcellularLocation>
        <location evidence="1">Nucleus</location>
    </subcellularLocation>
</comment>
<dbReference type="InterPro" id="IPR028389">
    <property type="entry name" value="POT1"/>
</dbReference>
<comment type="similarity">
    <text evidence="3">Belongs to the telombin family.</text>
</comment>
<dbReference type="GO" id="GO:0032210">
    <property type="term" value="P:regulation of telomere maintenance via telomerase"/>
    <property type="evidence" value="ECO:0007669"/>
    <property type="project" value="TreeGrafter"/>
</dbReference>
<dbReference type="PANTHER" id="PTHR14513">
    <property type="entry name" value="PROTECTION OF TELOMERES 1"/>
    <property type="match status" value="1"/>
</dbReference>
<dbReference type="Gene3D" id="2.40.50.140">
    <property type="entry name" value="Nucleic acid-binding proteins"/>
    <property type="match status" value="1"/>
</dbReference>
<evidence type="ECO:0000256" key="7">
    <source>
        <dbReference type="ARBA" id="ARBA00023242"/>
    </source>
</evidence>
<keyword evidence="10" id="KW-1185">Reference proteome</keyword>
<dbReference type="GO" id="GO:0000783">
    <property type="term" value="C:nuclear telomere cap complex"/>
    <property type="evidence" value="ECO:0007669"/>
    <property type="project" value="TreeGrafter"/>
</dbReference>
<dbReference type="InterPro" id="IPR012340">
    <property type="entry name" value="NA-bd_OB-fold"/>
</dbReference>
<name>A0A1X2J112_9FUNG</name>
<sequence>MNLKPISLPYNERNNLTLPIDILINCTLFDENSKDCPPDLSFGDYVYIKNANCKLDQNGAMEMVVRHDAYKTTEKIWRLDDSDPRIAEIKRLRLAYEDKCKRDREESDPLSPLLPTPAKKSKTYKIRTVGTTVPQEYSFIKDVLLDNYETEHNLRVSIIDYRPKTIADMSVKFCEACSETSTIDATQCKKCGNNVDKIVYRCLLQFKDAHGDILMAVIYGTSEVRPDSLIIITHTYKSD</sequence>
<evidence type="ECO:0000256" key="6">
    <source>
        <dbReference type="ARBA" id="ARBA00023125"/>
    </source>
</evidence>
<organism evidence="9 10">
    <name type="scientific">Absidia repens</name>
    <dbReference type="NCBI Taxonomy" id="90262"/>
    <lineage>
        <taxon>Eukaryota</taxon>
        <taxon>Fungi</taxon>
        <taxon>Fungi incertae sedis</taxon>
        <taxon>Mucoromycota</taxon>
        <taxon>Mucoromycotina</taxon>
        <taxon>Mucoromycetes</taxon>
        <taxon>Mucorales</taxon>
        <taxon>Cunninghamellaceae</taxon>
        <taxon>Absidia</taxon>
    </lineage>
</organism>
<evidence type="ECO:0000313" key="9">
    <source>
        <dbReference type="EMBL" id="ORZ25488.1"/>
    </source>
</evidence>
<dbReference type="GO" id="GO:0010521">
    <property type="term" value="F:telomerase inhibitor activity"/>
    <property type="evidence" value="ECO:0007669"/>
    <property type="project" value="TreeGrafter"/>
</dbReference>
<gene>
    <name evidence="9" type="ORF">BCR42DRAFT_9026</name>
</gene>
<dbReference type="Proteomes" id="UP000193560">
    <property type="component" value="Unassembled WGS sequence"/>
</dbReference>
<evidence type="ECO:0000256" key="2">
    <source>
        <dbReference type="ARBA" id="ARBA00004574"/>
    </source>
</evidence>
<dbReference type="STRING" id="90262.A0A1X2J112"/>
<dbReference type="EMBL" id="MCGE01000001">
    <property type="protein sequence ID" value="ORZ25488.1"/>
    <property type="molecule type" value="Genomic_DNA"/>
</dbReference>
<dbReference type="OrthoDB" id="2186770at2759"/>
<keyword evidence="6" id="KW-0238">DNA-binding</keyword>
<evidence type="ECO:0000256" key="4">
    <source>
        <dbReference type="ARBA" id="ARBA00022454"/>
    </source>
</evidence>
<evidence type="ECO:0000256" key="5">
    <source>
        <dbReference type="ARBA" id="ARBA00022895"/>
    </source>
</evidence>
<dbReference type="PANTHER" id="PTHR14513:SF0">
    <property type="entry name" value="PROTECTION OF TELOMERES PROTEIN 1"/>
    <property type="match status" value="1"/>
</dbReference>
<keyword evidence="4" id="KW-0158">Chromosome</keyword>
<keyword evidence="7" id="KW-0539">Nucleus</keyword>
<evidence type="ECO:0000256" key="3">
    <source>
        <dbReference type="ARBA" id="ARBA00008442"/>
    </source>
</evidence>